<dbReference type="STRING" id="1072256.CUTER_07455"/>
<evidence type="ECO:0000313" key="2">
    <source>
        <dbReference type="Proteomes" id="UP000035548"/>
    </source>
</evidence>
<protein>
    <recommendedName>
        <fullName evidence="3">Spermidine synthase</fullName>
    </recommendedName>
</protein>
<organism evidence="1 2">
    <name type="scientific">Corynebacterium uterequi</name>
    <dbReference type="NCBI Taxonomy" id="1072256"/>
    <lineage>
        <taxon>Bacteria</taxon>
        <taxon>Bacillati</taxon>
        <taxon>Actinomycetota</taxon>
        <taxon>Actinomycetes</taxon>
        <taxon>Mycobacteriales</taxon>
        <taxon>Corynebacteriaceae</taxon>
        <taxon>Corynebacterium</taxon>
    </lineage>
</organism>
<dbReference type="KEGG" id="cut:CUTER_07455"/>
<dbReference type="EMBL" id="CP011546">
    <property type="protein sequence ID" value="AKK11480.1"/>
    <property type="molecule type" value="Genomic_DNA"/>
</dbReference>
<evidence type="ECO:0008006" key="3">
    <source>
        <dbReference type="Google" id="ProtNLM"/>
    </source>
</evidence>
<dbReference type="NCBIfam" id="NF037959">
    <property type="entry name" value="MFS_SpdSyn"/>
    <property type="match status" value="1"/>
</dbReference>
<reference evidence="2" key="2">
    <citation type="submission" date="2015-05" db="EMBL/GenBank/DDBJ databases">
        <title>Complete genome sequence of Corynebacterium uterequi DSM 45634, isolated from the uterus of a maiden mare.</title>
        <authorList>
            <person name="Ruckert C."/>
            <person name="Albersmeier A."/>
            <person name="Winkler A."/>
            <person name="Tauch A."/>
        </authorList>
    </citation>
    <scope>NUCLEOTIDE SEQUENCE [LARGE SCALE GENOMIC DNA]</scope>
    <source>
        <strain evidence="2">DSM 45634</strain>
    </source>
</reference>
<dbReference type="Gene3D" id="3.40.50.150">
    <property type="entry name" value="Vaccinia Virus protein VP39"/>
    <property type="match status" value="1"/>
</dbReference>
<accession>A0A0G3HFF4</accession>
<dbReference type="PATRIC" id="fig|1072256.5.peg.1474"/>
<dbReference type="OrthoDB" id="8221452at2"/>
<evidence type="ECO:0000313" key="1">
    <source>
        <dbReference type="EMBL" id="AKK11480.1"/>
    </source>
</evidence>
<name>A0A0G3HFF4_9CORY</name>
<reference evidence="1 2" key="1">
    <citation type="journal article" date="2015" name="Genome Announc.">
        <title>Virulence Factor Genes Detected in the Complete Genome Sequence of Corynebacterium uterequi DSM 45634, Isolated from the Uterus of a Maiden Mare.</title>
        <authorList>
            <person name="Ruckert C."/>
            <person name="Kriete M."/>
            <person name="Jaenicke S."/>
            <person name="Winkler A."/>
            <person name="Tauch A."/>
        </authorList>
    </citation>
    <scope>NUCLEOTIDE SEQUENCE [LARGE SCALE GENOMIC DNA]</scope>
    <source>
        <strain evidence="1 2">DSM 45634</strain>
    </source>
</reference>
<dbReference type="SUPFAM" id="SSF53335">
    <property type="entry name" value="S-adenosyl-L-methionine-dependent methyltransferases"/>
    <property type="match status" value="1"/>
</dbReference>
<dbReference type="AlphaFoldDB" id="A0A0G3HFF4"/>
<sequence>MPRKPRAPKRRIEGSYPIDTGTATIVALPERDGAYLLEVNSVPSTQLVIDAPRVLDFDYMRWIATALRCWIPEDAAPDVVHLGGAGCALPRFVADVWPRSHNLVAELDGALGRLVRDVFDIPPPPRVDIVAVEARKLTHALSPGATDAIIRDVFFGNTTPAALSAPGFYRAASRALRPGGLYLANVGDRAELSSVHAELTAASSSFTHVAAFVPRDFTYGNTVVAASDRPLTALVAALGELGLRCVGVDC</sequence>
<dbReference type="Proteomes" id="UP000035548">
    <property type="component" value="Chromosome"/>
</dbReference>
<gene>
    <name evidence="1" type="ORF">CUTER_07455</name>
</gene>
<proteinExistence type="predicted"/>
<dbReference type="RefSeq" id="WP_047259890.1">
    <property type="nucleotide sequence ID" value="NZ_CP011546.1"/>
</dbReference>
<keyword evidence="2" id="KW-1185">Reference proteome</keyword>
<dbReference type="InterPro" id="IPR029063">
    <property type="entry name" value="SAM-dependent_MTases_sf"/>
</dbReference>